<gene>
    <name evidence="3" type="ORF">WA026_014005</name>
</gene>
<name>A0AAW1TYE7_9CUCU</name>
<evidence type="ECO:0000313" key="4">
    <source>
        <dbReference type="Proteomes" id="UP001431783"/>
    </source>
</evidence>
<feature type="compositionally biased region" description="Basic and acidic residues" evidence="1">
    <location>
        <begin position="298"/>
        <end position="327"/>
    </location>
</feature>
<evidence type="ECO:0000313" key="3">
    <source>
        <dbReference type="EMBL" id="KAK9876626.1"/>
    </source>
</evidence>
<keyword evidence="4" id="KW-1185">Reference proteome</keyword>
<comment type="caution">
    <text evidence="3">The sequence shown here is derived from an EMBL/GenBank/DDBJ whole genome shotgun (WGS) entry which is preliminary data.</text>
</comment>
<sequence length="347" mass="38869">MWSKYFLVVCSLVCIECMDSMVVKRSGYADQAVSASGYSYQADGNGPISYSSYRIGSGDLDQSPVRQFWGPRAAGIQPTHLSLENRSPFPVPFKIEDGYYSDSKQGLKFGPWKPFAYSMPYINYHNYGLYGYGPGIVKHHKYGEGSGSKYDESQNAAKGSKGEEGYKNREEYDSGNEGEHLEEKHKGHYAKGGAKASSDHDEAGYSASKAEAAEGKNGESFSKSDRHKKGSKTTGFHKVYHKDEYKKDHSFYDEKDSSGHQGKYEKGASQYGKESAAFEKGGHSKKHHDQSNHGAEGYLEKGRYAKQDKGHREQQGDVAYHKNDENYAKNNGHNYQDKNEYEESDEE</sequence>
<proteinExistence type="predicted"/>
<dbReference type="EMBL" id="JARQZJ010000037">
    <property type="protein sequence ID" value="KAK9876626.1"/>
    <property type="molecule type" value="Genomic_DNA"/>
</dbReference>
<feature type="chain" id="PRO_5044024991" evidence="2">
    <location>
        <begin position="21"/>
        <end position="347"/>
    </location>
</feature>
<protein>
    <submittedName>
        <fullName evidence="3">Uncharacterized protein</fullName>
    </submittedName>
</protein>
<feature type="signal peptide" evidence="2">
    <location>
        <begin position="1"/>
        <end position="20"/>
    </location>
</feature>
<accession>A0AAW1TYE7</accession>
<evidence type="ECO:0000256" key="2">
    <source>
        <dbReference type="SAM" id="SignalP"/>
    </source>
</evidence>
<organism evidence="3 4">
    <name type="scientific">Henosepilachna vigintioctopunctata</name>
    <dbReference type="NCBI Taxonomy" id="420089"/>
    <lineage>
        <taxon>Eukaryota</taxon>
        <taxon>Metazoa</taxon>
        <taxon>Ecdysozoa</taxon>
        <taxon>Arthropoda</taxon>
        <taxon>Hexapoda</taxon>
        <taxon>Insecta</taxon>
        <taxon>Pterygota</taxon>
        <taxon>Neoptera</taxon>
        <taxon>Endopterygota</taxon>
        <taxon>Coleoptera</taxon>
        <taxon>Polyphaga</taxon>
        <taxon>Cucujiformia</taxon>
        <taxon>Coccinelloidea</taxon>
        <taxon>Coccinellidae</taxon>
        <taxon>Epilachninae</taxon>
        <taxon>Epilachnini</taxon>
        <taxon>Henosepilachna</taxon>
    </lineage>
</organism>
<dbReference type="Pfam" id="PF16009">
    <property type="entry name" value="DUF4779"/>
    <property type="match status" value="1"/>
</dbReference>
<evidence type="ECO:0000256" key="1">
    <source>
        <dbReference type="SAM" id="MobiDB-lite"/>
    </source>
</evidence>
<dbReference type="InterPro" id="IPR031959">
    <property type="entry name" value="DUF4779"/>
</dbReference>
<feature type="compositionally biased region" description="Basic and acidic residues" evidence="1">
    <location>
        <begin position="241"/>
        <end position="266"/>
    </location>
</feature>
<feature type="region of interest" description="Disordered" evidence="1">
    <location>
        <begin position="145"/>
        <end position="347"/>
    </location>
</feature>
<reference evidence="3 4" key="1">
    <citation type="submission" date="2023-03" db="EMBL/GenBank/DDBJ databases">
        <title>Genome insight into feeding habits of ladybird beetles.</title>
        <authorList>
            <person name="Li H.-S."/>
            <person name="Huang Y.-H."/>
            <person name="Pang H."/>
        </authorList>
    </citation>
    <scope>NUCLEOTIDE SEQUENCE [LARGE SCALE GENOMIC DNA]</scope>
    <source>
        <strain evidence="3">SYSU_2023b</strain>
        <tissue evidence="3">Whole body</tissue>
    </source>
</reference>
<feature type="compositionally biased region" description="Basic and acidic residues" evidence="1">
    <location>
        <begin position="160"/>
        <end position="185"/>
    </location>
</feature>
<keyword evidence="2" id="KW-0732">Signal</keyword>
<dbReference type="Proteomes" id="UP001431783">
    <property type="component" value="Unassembled WGS sequence"/>
</dbReference>
<dbReference type="AlphaFoldDB" id="A0AAW1TYE7"/>